<dbReference type="InterPro" id="IPR001926">
    <property type="entry name" value="TrpB-like_PALP"/>
</dbReference>
<feature type="region of interest" description="Disordered" evidence="4">
    <location>
        <begin position="172"/>
        <end position="210"/>
    </location>
</feature>
<proteinExistence type="inferred from homology"/>
<feature type="domain" description="PB1-like" evidence="7">
    <location>
        <begin position="29"/>
        <end position="123"/>
    </location>
</feature>
<comment type="caution">
    <text evidence="8">The sequence shown here is derived from an EMBL/GenBank/DDBJ whole genome shotgun (WGS) entry which is preliminary data.</text>
</comment>
<evidence type="ECO:0000259" key="5">
    <source>
        <dbReference type="Pfam" id="PF00291"/>
    </source>
</evidence>
<dbReference type="Pfam" id="PF10551">
    <property type="entry name" value="MULE"/>
    <property type="match status" value="1"/>
</dbReference>
<dbReference type="EMBL" id="BQNB010020203">
    <property type="protein sequence ID" value="GJT93439.1"/>
    <property type="molecule type" value="Genomic_DNA"/>
</dbReference>
<dbReference type="Pfam" id="PF26130">
    <property type="entry name" value="PB1-like"/>
    <property type="match status" value="1"/>
</dbReference>
<evidence type="ECO:0000259" key="6">
    <source>
        <dbReference type="Pfam" id="PF10551"/>
    </source>
</evidence>
<dbReference type="SUPFAM" id="SSF53686">
    <property type="entry name" value="Tryptophan synthase beta subunit-like PLP-dependent enzymes"/>
    <property type="match status" value="1"/>
</dbReference>
<evidence type="ECO:0000256" key="1">
    <source>
        <dbReference type="ARBA" id="ARBA00001933"/>
    </source>
</evidence>
<feature type="domain" description="MULE transposase" evidence="6">
    <location>
        <begin position="543"/>
        <end position="638"/>
    </location>
</feature>
<accession>A0ABQ5I0T3</accession>
<sequence>MLCQWRVRKKGQEANPYEDYREFPSVFCLKINHGGTFTPPPMTRYKGGKVNWVDDIDSDTFSIVEVTSMLQELGYENPCMAYYYKKPNSELENGLVELVVDKDVYEMLMYVDKFKVIELYTDHTVKKQHVLTQEPLATIIDVTQPDSSSGNEAEVDVSEDEWLRESLKKLPIKSKKGQQSSRKEVGQSSRNGSGSENGSGSDSGSDSEDSDYFVDEENLIEDVDVDMAEFKRHTDPGVEWLGCKENVLEENEVFELEEVDHEEFDSGSDSDEGVRRKALRKVARMNKAIQGKGERVYKEDFFLGEQFSTSKLVKDKVTRVSVEQRRQLFLKNDKLRVRVVCKGQVPDFANNDMGSVIPFTGDQNGPISKVKPKSISKKEKVAKPRESYACPWAMQVSKLPNEDTWEVRTLKDTHTCLQSRIVSKCTATFLSKDVEETIKPNDKITLNTLKDQLQKKFEVGVSKQKVFRAKKMAYERVVGSYSQQYAQLRDYCMELKEKNPNTTVKIEVEPPEDPDSEERKFKRIYICLGPLKDGFKAGGRDFLGLDGCFLSGPYPGQILTAVGVDPNNGIYPLAYAVVEYESKDSWKWFLDCLGDDLELFRNSNFTFISDRQKGVIPAIAENFPKAEHRFCLKHIYDNMKLSWRGKFYKEMLWKCATASTIQKFDKRMEEMKNHNLEAYEWLQGRQNSNSLWNKLVGDVSIKATSRWNKGQALSTCLEYNKGNTYEENCECSGDGAAAKLKLEWMEMGVEVVYPDTCSCFPMGSRQYNGIDTEYKSLIVFSSLVNNMERYVKFKINPNPTKKWKKKKECTELDDEMIEVLRSGLRQERVLLANCGKQVCRKFAVSMGFVTKHLDCSVGYEEKEDDDTHLDWGIWNNTELLTTGWEWVLNHRKKKDNSKVCTDYKPLKRRQNTNIVDDFLEEICISNSSSISEEIMSKILNRRWTLMNPDTKVHQIKVSTSLKTLQHFGKVSFSNDSNPSLGENVKEWHKVDQSSSPFYIVRDDLLHPLVNGNKARKLDALFPLVEDHLGTDVVTCGGCQSAHAAAVAVSCAERGLKAHLLLRGEQPQILTGYNLISKLYGNVTYVPRSLYSNREEMLSSHAELIGGSVVSLDVLLKSSFTNHNSIKSNLSKEENGQSSNSKKIVIVNEGAGDAVALPGLIRLVQYLSQDHILGKEQPLKIIVDAGTGTTAVGLAIGTLCLGLPWEVTALMLADTSEGYKKQEERLISELCQCFDLPITHNRLVNWVDRQHPRKFGNVLKGEIEACQQIAQETGVLVDPIYTLAAWELATRLSQEERKGGAKVVMLHTGGTLGMFGLAQRYKSYF</sequence>
<keyword evidence="9" id="KW-1185">Reference proteome</keyword>
<dbReference type="InterPro" id="IPR027278">
    <property type="entry name" value="ACCD_DCysDesulf"/>
</dbReference>
<reference evidence="8" key="2">
    <citation type="submission" date="2022-01" db="EMBL/GenBank/DDBJ databases">
        <authorList>
            <person name="Yamashiro T."/>
            <person name="Shiraishi A."/>
            <person name="Satake H."/>
            <person name="Nakayama K."/>
        </authorList>
    </citation>
    <scope>NUCLEOTIDE SEQUENCE</scope>
</reference>
<evidence type="ECO:0000256" key="4">
    <source>
        <dbReference type="SAM" id="MobiDB-lite"/>
    </source>
</evidence>
<comment type="cofactor">
    <cofactor evidence="1">
        <name>pyridoxal 5'-phosphate</name>
        <dbReference type="ChEBI" id="CHEBI:597326"/>
    </cofactor>
</comment>
<keyword evidence="3" id="KW-0663">Pyridoxal phosphate</keyword>
<evidence type="ECO:0000256" key="2">
    <source>
        <dbReference type="ARBA" id="ARBA00008639"/>
    </source>
</evidence>
<organism evidence="8 9">
    <name type="scientific">Tanacetum coccineum</name>
    <dbReference type="NCBI Taxonomy" id="301880"/>
    <lineage>
        <taxon>Eukaryota</taxon>
        <taxon>Viridiplantae</taxon>
        <taxon>Streptophyta</taxon>
        <taxon>Embryophyta</taxon>
        <taxon>Tracheophyta</taxon>
        <taxon>Spermatophyta</taxon>
        <taxon>Magnoliopsida</taxon>
        <taxon>eudicotyledons</taxon>
        <taxon>Gunneridae</taxon>
        <taxon>Pentapetalae</taxon>
        <taxon>asterids</taxon>
        <taxon>campanulids</taxon>
        <taxon>Asterales</taxon>
        <taxon>Asteraceae</taxon>
        <taxon>Asteroideae</taxon>
        <taxon>Anthemideae</taxon>
        <taxon>Anthemidinae</taxon>
        <taxon>Tanacetum</taxon>
    </lineage>
</organism>
<dbReference type="InterPro" id="IPR058594">
    <property type="entry name" value="PB1-like_dom_pln"/>
</dbReference>
<dbReference type="InterPro" id="IPR018289">
    <property type="entry name" value="MULE_transposase_dom"/>
</dbReference>
<dbReference type="InterPro" id="IPR036052">
    <property type="entry name" value="TrpB-like_PALP_sf"/>
</dbReference>
<gene>
    <name evidence="8" type="ORF">Tco_1082284</name>
</gene>
<evidence type="ECO:0000313" key="8">
    <source>
        <dbReference type="EMBL" id="GJT93439.1"/>
    </source>
</evidence>
<comment type="similarity">
    <text evidence="2">Belongs to the ACC deaminase/D-cysteine desulfhydrase family.</text>
</comment>
<feature type="domain" description="Tryptophan synthase beta chain-like PALP" evidence="5">
    <location>
        <begin position="996"/>
        <end position="1308"/>
    </location>
</feature>
<reference evidence="8" key="1">
    <citation type="journal article" date="2022" name="Int. J. Mol. Sci.">
        <title>Draft Genome of Tanacetum Coccineum: Genomic Comparison of Closely Related Tanacetum-Family Plants.</title>
        <authorList>
            <person name="Yamashiro T."/>
            <person name="Shiraishi A."/>
            <person name="Nakayama K."/>
            <person name="Satake H."/>
        </authorList>
    </citation>
    <scope>NUCLEOTIDE SEQUENCE</scope>
</reference>
<dbReference type="PANTHER" id="PTHR43780">
    <property type="entry name" value="1-AMINOCYCLOPROPANE-1-CARBOXYLATE DEAMINASE-RELATED"/>
    <property type="match status" value="1"/>
</dbReference>
<dbReference type="Pfam" id="PF00291">
    <property type="entry name" value="PALP"/>
    <property type="match status" value="1"/>
</dbReference>
<dbReference type="Proteomes" id="UP001151760">
    <property type="component" value="Unassembled WGS sequence"/>
</dbReference>
<dbReference type="PANTHER" id="PTHR43780:SF7">
    <property type="entry name" value="D-CYSTEINE DESULFHYDRASE 2, MITOCHONDRIAL"/>
    <property type="match status" value="1"/>
</dbReference>
<protein>
    <submittedName>
        <fullName evidence="8">D-cysteine desulfhydrase 2, mitochondrial isoform X2</fullName>
    </submittedName>
</protein>
<evidence type="ECO:0000259" key="7">
    <source>
        <dbReference type="Pfam" id="PF26130"/>
    </source>
</evidence>
<evidence type="ECO:0000256" key="3">
    <source>
        <dbReference type="ARBA" id="ARBA00022898"/>
    </source>
</evidence>
<dbReference type="Gene3D" id="3.40.50.1100">
    <property type="match status" value="2"/>
</dbReference>
<name>A0ABQ5I0T3_9ASTR</name>
<feature type="compositionally biased region" description="Low complexity" evidence="4">
    <location>
        <begin position="188"/>
        <end position="204"/>
    </location>
</feature>
<evidence type="ECO:0000313" key="9">
    <source>
        <dbReference type="Proteomes" id="UP001151760"/>
    </source>
</evidence>